<sequence>MSNGERWKTMRRFSLMTLRNFGMGKRSIEERIQEEAQNLREQFIKEKDTPFDPTYLLGLAVSNVICSVVFGKRYDYKDEKFMTLLKYIREIFGSMNSISGQ</sequence>
<comment type="similarity">
    <text evidence="1">Belongs to the cytochrome P450 family.</text>
</comment>
<dbReference type="SUPFAM" id="SSF48264">
    <property type="entry name" value="Cytochrome P450"/>
    <property type="match status" value="1"/>
</dbReference>
<dbReference type="GO" id="GO:0016712">
    <property type="term" value="F:oxidoreductase activity, acting on paired donors, with incorporation or reduction of molecular oxygen, reduced flavin or flavoprotein as one donor, and incorporation of one atom of oxygen"/>
    <property type="evidence" value="ECO:0007669"/>
    <property type="project" value="TreeGrafter"/>
</dbReference>
<dbReference type="OrthoDB" id="2789670at2759"/>
<evidence type="ECO:0000256" key="2">
    <source>
        <dbReference type="ARBA" id="ARBA00022723"/>
    </source>
</evidence>
<dbReference type="EMBL" id="KV922896">
    <property type="protein sequence ID" value="PIN96827.1"/>
    <property type="molecule type" value="Genomic_DNA"/>
</dbReference>
<dbReference type="GO" id="GO:0019373">
    <property type="term" value="P:epoxygenase P450 pathway"/>
    <property type="evidence" value="ECO:0007669"/>
    <property type="project" value="TreeGrafter"/>
</dbReference>
<keyword evidence="5" id="KW-1185">Reference proteome</keyword>
<keyword evidence="2" id="KW-0479">Metal-binding</keyword>
<dbReference type="PANTHER" id="PTHR24300">
    <property type="entry name" value="CYTOCHROME P450 508A4-RELATED"/>
    <property type="match status" value="1"/>
</dbReference>
<dbReference type="InterPro" id="IPR050182">
    <property type="entry name" value="Cytochrome_P450_fam2"/>
</dbReference>
<dbReference type="PANTHER" id="PTHR24300:SF394">
    <property type="entry name" value="CYTOCHROME P450 2H2"/>
    <property type="match status" value="1"/>
</dbReference>
<evidence type="ECO:0000256" key="1">
    <source>
        <dbReference type="ARBA" id="ARBA00010617"/>
    </source>
</evidence>
<dbReference type="GO" id="GO:0005506">
    <property type="term" value="F:iron ion binding"/>
    <property type="evidence" value="ECO:0007669"/>
    <property type="project" value="InterPro"/>
</dbReference>
<keyword evidence="3" id="KW-0408">Iron</keyword>
<dbReference type="InterPro" id="IPR001128">
    <property type="entry name" value="Cyt_P450"/>
</dbReference>
<organism evidence="4 5">
    <name type="scientific">Aquarana catesbeiana</name>
    <name type="common">American bullfrog</name>
    <name type="synonym">Rana catesbeiana</name>
    <dbReference type="NCBI Taxonomy" id="8400"/>
    <lineage>
        <taxon>Eukaryota</taxon>
        <taxon>Metazoa</taxon>
        <taxon>Chordata</taxon>
        <taxon>Craniata</taxon>
        <taxon>Vertebrata</taxon>
        <taxon>Euteleostomi</taxon>
        <taxon>Amphibia</taxon>
        <taxon>Batrachia</taxon>
        <taxon>Anura</taxon>
        <taxon>Neobatrachia</taxon>
        <taxon>Ranoidea</taxon>
        <taxon>Ranidae</taxon>
        <taxon>Aquarana</taxon>
    </lineage>
</organism>
<gene>
    <name evidence="4" type="ORF">AB205_0173400</name>
</gene>
<dbReference type="Gene3D" id="1.10.630.10">
    <property type="entry name" value="Cytochrome P450"/>
    <property type="match status" value="1"/>
</dbReference>
<reference evidence="5" key="1">
    <citation type="journal article" date="2017" name="Nat. Commun.">
        <title>The North American bullfrog draft genome provides insight into hormonal regulation of long noncoding RNA.</title>
        <authorList>
            <person name="Hammond S.A."/>
            <person name="Warren R.L."/>
            <person name="Vandervalk B.P."/>
            <person name="Kucuk E."/>
            <person name="Khan H."/>
            <person name="Gibb E.A."/>
            <person name="Pandoh P."/>
            <person name="Kirk H."/>
            <person name="Zhao Y."/>
            <person name="Jones M."/>
            <person name="Mungall A.J."/>
            <person name="Coope R."/>
            <person name="Pleasance S."/>
            <person name="Moore R.A."/>
            <person name="Holt R.A."/>
            <person name="Round J.M."/>
            <person name="Ohora S."/>
            <person name="Walle B.V."/>
            <person name="Veldhoen N."/>
            <person name="Helbing C.C."/>
            <person name="Birol I."/>
        </authorList>
    </citation>
    <scope>NUCLEOTIDE SEQUENCE [LARGE SCALE GENOMIC DNA]</scope>
</reference>
<dbReference type="Pfam" id="PF00067">
    <property type="entry name" value="p450"/>
    <property type="match status" value="1"/>
</dbReference>
<dbReference type="GO" id="GO:0020037">
    <property type="term" value="F:heme binding"/>
    <property type="evidence" value="ECO:0007669"/>
    <property type="project" value="InterPro"/>
</dbReference>
<dbReference type="Proteomes" id="UP000228934">
    <property type="component" value="Unassembled WGS sequence"/>
</dbReference>
<evidence type="ECO:0000313" key="4">
    <source>
        <dbReference type="EMBL" id="PIN96827.1"/>
    </source>
</evidence>
<dbReference type="AlphaFoldDB" id="A0A2G9P0H4"/>
<name>A0A2G9P0H4_AQUCT</name>
<evidence type="ECO:0000256" key="3">
    <source>
        <dbReference type="ARBA" id="ARBA00023004"/>
    </source>
</evidence>
<protein>
    <submittedName>
        <fullName evidence="4">Uncharacterized protein</fullName>
    </submittedName>
</protein>
<dbReference type="GO" id="GO:0005737">
    <property type="term" value="C:cytoplasm"/>
    <property type="evidence" value="ECO:0007669"/>
    <property type="project" value="TreeGrafter"/>
</dbReference>
<dbReference type="GO" id="GO:0006805">
    <property type="term" value="P:xenobiotic metabolic process"/>
    <property type="evidence" value="ECO:0007669"/>
    <property type="project" value="TreeGrafter"/>
</dbReference>
<feature type="non-terminal residue" evidence="4">
    <location>
        <position position="101"/>
    </location>
</feature>
<dbReference type="GO" id="GO:0008392">
    <property type="term" value="F:arachidonate epoxygenase activity"/>
    <property type="evidence" value="ECO:0007669"/>
    <property type="project" value="TreeGrafter"/>
</dbReference>
<dbReference type="InterPro" id="IPR036396">
    <property type="entry name" value="Cyt_P450_sf"/>
</dbReference>
<accession>A0A2G9P0H4</accession>
<proteinExistence type="inferred from homology"/>
<evidence type="ECO:0000313" key="5">
    <source>
        <dbReference type="Proteomes" id="UP000228934"/>
    </source>
</evidence>